<name>A0ABQ0DP22_9EUKA</name>
<keyword evidence="3" id="KW-1185">Reference proteome</keyword>
<protein>
    <submittedName>
        <fullName evidence="2">Uncharacterized protein</fullName>
    </submittedName>
</protein>
<proteinExistence type="predicted"/>
<comment type="caution">
    <text evidence="2">The sequence shown here is derived from an EMBL/GenBank/DDBJ whole genome shotgun (WGS) entry which is preliminary data.</text>
</comment>
<organism evidence="2 3">
    <name type="scientific">Entamoeba nuttalli</name>
    <dbReference type="NCBI Taxonomy" id="412467"/>
    <lineage>
        <taxon>Eukaryota</taxon>
        <taxon>Amoebozoa</taxon>
        <taxon>Evosea</taxon>
        <taxon>Archamoebae</taxon>
        <taxon>Mastigamoebida</taxon>
        <taxon>Entamoebidae</taxon>
        <taxon>Entamoeba</taxon>
    </lineage>
</organism>
<sequence>MDESVDDFDTFMNQMEEESAQQVNEAMGRLKELKGNEIKEIEKEEKEENEGKKEEARDSEDLADYKDELAQIKKKKLELLDVDHKNIQYEPIHKALYVEVPDIKKLTKEEVKEIRRVELEGCIVKGKNCPKPIRTWSECGINPITFV</sequence>
<dbReference type="Proteomes" id="UP001628156">
    <property type="component" value="Unassembled WGS sequence"/>
</dbReference>
<gene>
    <name evidence="2" type="ORF">ENUP19_0211G0002</name>
</gene>
<evidence type="ECO:0000313" key="2">
    <source>
        <dbReference type="EMBL" id="GAB1224607.1"/>
    </source>
</evidence>
<evidence type="ECO:0000256" key="1">
    <source>
        <dbReference type="SAM" id="MobiDB-lite"/>
    </source>
</evidence>
<feature type="compositionally biased region" description="Basic and acidic residues" evidence="1">
    <location>
        <begin position="28"/>
        <end position="62"/>
    </location>
</feature>
<feature type="region of interest" description="Disordered" evidence="1">
    <location>
        <begin position="1"/>
        <end position="62"/>
    </location>
</feature>
<reference evidence="2 3" key="1">
    <citation type="journal article" date="2019" name="PLoS Negl. Trop. Dis.">
        <title>Whole genome sequencing of Entamoeba nuttalli reveals mammalian host-related molecular signatures and a novel octapeptide-repeat surface protein.</title>
        <authorList>
            <person name="Tanaka M."/>
            <person name="Makiuchi T."/>
            <person name="Komiyama T."/>
            <person name="Shiina T."/>
            <person name="Osaki K."/>
            <person name="Tachibana H."/>
        </authorList>
    </citation>
    <scope>NUCLEOTIDE SEQUENCE [LARGE SCALE GENOMIC DNA]</scope>
    <source>
        <strain evidence="2 3">P19-061405</strain>
    </source>
</reference>
<evidence type="ECO:0000313" key="3">
    <source>
        <dbReference type="Proteomes" id="UP001628156"/>
    </source>
</evidence>
<feature type="compositionally biased region" description="Acidic residues" evidence="1">
    <location>
        <begin position="1"/>
        <end position="19"/>
    </location>
</feature>
<dbReference type="EMBL" id="BAAFRS010000211">
    <property type="protein sequence ID" value="GAB1224607.1"/>
    <property type="molecule type" value="Genomic_DNA"/>
</dbReference>
<accession>A0ABQ0DP22</accession>